<feature type="compositionally biased region" description="Low complexity" evidence="3">
    <location>
        <begin position="1399"/>
        <end position="1417"/>
    </location>
</feature>
<dbReference type="PANTHER" id="PTHR11439:SF450">
    <property type="entry name" value="REVERSE TRANSCRIPTASE TY1_COPIA-TYPE DOMAIN-CONTAINING PROTEIN"/>
    <property type="match status" value="1"/>
</dbReference>
<feature type="domain" description="CCHC-type" evidence="4">
    <location>
        <begin position="232"/>
        <end position="247"/>
    </location>
</feature>
<dbReference type="InterPro" id="IPR013103">
    <property type="entry name" value="RVT_2"/>
</dbReference>
<dbReference type="PRINTS" id="PR01217">
    <property type="entry name" value="PRICHEXTENSN"/>
</dbReference>
<feature type="compositionally biased region" description="Pro residues" evidence="3">
    <location>
        <begin position="796"/>
        <end position="809"/>
    </location>
</feature>
<keyword evidence="2" id="KW-0479">Metal-binding</keyword>
<dbReference type="InterPro" id="IPR043502">
    <property type="entry name" value="DNA/RNA_pol_sf"/>
</dbReference>
<dbReference type="SUPFAM" id="SSF56672">
    <property type="entry name" value="DNA/RNA polymerases"/>
    <property type="match status" value="1"/>
</dbReference>
<dbReference type="PROSITE" id="PS50158">
    <property type="entry name" value="ZF_CCHC"/>
    <property type="match status" value="1"/>
</dbReference>
<feature type="compositionally biased region" description="Polar residues" evidence="3">
    <location>
        <begin position="173"/>
        <end position="225"/>
    </location>
</feature>
<dbReference type="InterPro" id="IPR001584">
    <property type="entry name" value="Integrase_cat-core"/>
</dbReference>
<evidence type="ECO:0000259" key="5">
    <source>
        <dbReference type="PROSITE" id="PS50994"/>
    </source>
</evidence>
<feature type="region of interest" description="Disordered" evidence="3">
    <location>
        <begin position="721"/>
        <end position="814"/>
    </location>
</feature>
<keyword evidence="1" id="KW-0064">Aspartyl protease</keyword>
<feature type="region of interest" description="Disordered" evidence="3">
    <location>
        <begin position="165"/>
        <end position="226"/>
    </location>
</feature>
<keyword evidence="2" id="KW-0863">Zinc-finger</keyword>
<evidence type="ECO:0000313" key="6">
    <source>
        <dbReference type="EMBL" id="KAI5325385.1"/>
    </source>
</evidence>
<dbReference type="Pfam" id="PF07727">
    <property type="entry name" value="RVT_2"/>
    <property type="match status" value="1"/>
</dbReference>
<dbReference type="Pfam" id="PF14223">
    <property type="entry name" value="Retrotran_gag_2"/>
    <property type="match status" value="1"/>
</dbReference>
<dbReference type="InterPro" id="IPR025724">
    <property type="entry name" value="GAG-pre-integrase_dom"/>
</dbReference>
<reference evidence="6 7" key="1">
    <citation type="journal article" date="2022" name="G3 (Bethesda)">
        <title>Whole-genome sequence and methylome profiling of the almond [Prunus dulcis (Mill.) D.A. Webb] cultivar 'Nonpareil'.</title>
        <authorList>
            <person name="D'Amico-Willman K.M."/>
            <person name="Ouma W.Z."/>
            <person name="Meulia T."/>
            <person name="Sideli G.M."/>
            <person name="Gradziel T.M."/>
            <person name="Fresnedo-Ramirez J."/>
        </authorList>
    </citation>
    <scope>NUCLEOTIDE SEQUENCE [LARGE SCALE GENOMIC DNA]</scope>
    <source>
        <strain evidence="6">Clone GOH B32 T37-40</strain>
    </source>
</reference>
<evidence type="ECO:0000256" key="2">
    <source>
        <dbReference type="PROSITE-ProRule" id="PRU00047"/>
    </source>
</evidence>
<accession>A0AAD4VHW5</accession>
<dbReference type="Pfam" id="PF25597">
    <property type="entry name" value="SH3_retrovirus"/>
    <property type="match status" value="1"/>
</dbReference>
<dbReference type="CDD" id="cd09272">
    <property type="entry name" value="RNase_HI_RT_Ty1"/>
    <property type="match status" value="1"/>
</dbReference>
<dbReference type="Pfam" id="PF22936">
    <property type="entry name" value="Pol_BBD"/>
    <property type="match status" value="1"/>
</dbReference>
<evidence type="ECO:0000256" key="3">
    <source>
        <dbReference type="SAM" id="MobiDB-lite"/>
    </source>
</evidence>
<dbReference type="Pfam" id="PF13976">
    <property type="entry name" value="gag_pre-integrs"/>
    <property type="match status" value="1"/>
</dbReference>
<dbReference type="InterPro" id="IPR001878">
    <property type="entry name" value="Znf_CCHC"/>
</dbReference>
<dbReference type="PANTHER" id="PTHR11439">
    <property type="entry name" value="GAG-POL-RELATED RETROTRANSPOSON"/>
    <property type="match status" value="1"/>
</dbReference>
<dbReference type="GO" id="GO:0015074">
    <property type="term" value="P:DNA integration"/>
    <property type="evidence" value="ECO:0007669"/>
    <property type="project" value="InterPro"/>
</dbReference>
<dbReference type="Proteomes" id="UP001054821">
    <property type="component" value="Chromosome 6"/>
</dbReference>
<dbReference type="GO" id="GO:0008270">
    <property type="term" value="F:zinc ion binding"/>
    <property type="evidence" value="ECO:0007669"/>
    <property type="project" value="UniProtKB-KW"/>
</dbReference>
<name>A0AAD4VHW5_PRUDU</name>
<keyword evidence="1" id="KW-0645">Protease</keyword>
<dbReference type="InterPro" id="IPR012337">
    <property type="entry name" value="RNaseH-like_sf"/>
</dbReference>
<dbReference type="PROSITE" id="PS50994">
    <property type="entry name" value="INTEGRASE"/>
    <property type="match status" value="1"/>
</dbReference>
<dbReference type="InterPro" id="IPR036875">
    <property type="entry name" value="Znf_CCHC_sf"/>
</dbReference>
<dbReference type="InterPro" id="IPR054722">
    <property type="entry name" value="PolX-like_BBD"/>
</dbReference>
<feature type="compositionally biased region" description="Pro residues" evidence="3">
    <location>
        <begin position="755"/>
        <end position="781"/>
    </location>
</feature>
<organism evidence="6 7">
    <name type="scientific">Prunus dulcis</name>
    <name type="common">Almond</name>
    <name type="synonym">Amygdalus dulcis</name>
    <dbReference type="NCBI Taxonomy" id="3755"/>
    <lineage>
        <taxon>Eukaryota</taxon>
        <taxon>Viridiplantae</taxon>
        <taxon>Streptophyta</taxon>
        <taxon>Embryophyta</taxon>
        <taxon>Tracheophyta</taxon>
        <taxon>Spermatophyta</taxon>
        <taxon>Magnoliopsida</taxon>
        <taxon>eudicotyledons</taxon>
        <taxon>Gunneridae</taxon>
        <taxon>Pentapetalae</taxon>
        <taxon>rosids</taxon>
        <taxon>fabids</taxon>
        <taxon>Rosales</taxon>
        <taxon>Rosaceae</taxon>
        <taxon>Amygdaloideae</taxon>
        <taxon>Amygdaleae</taxon>
        <taxon>Prunus</taxon>
    </lineage>
</organism>
<feature type="compositionally biased region" description="Low complexity" evidence="3">
    <location>
        <begin position="782"/>
        <end position="791"/>
    </location>
</feature>
<dbReference type="Pfam" id="PF00665">
    <property type="entry name" value="rve"/>
    <property type="match status" value="1"/>
</dbReference>
<feature type="compositionally biased region" description="Low complexity" evidence="3">
    <location>
        <begin position="731"/>
        <end position="747"/>
    </location>
</feature>
<protein>
    <submittedName>
        <fullName evidence="6">Uncharacterized protein</fullName>
    </submittedName>
</protein>
<dbReference type="EMBL" id="JAJFAZ020000006">
    <property type="protein sequence ID" value="KAI5325385.1"/>
    <property type="molecule type" value="Genomic_DNA"/>
</dbReference>
<keyword evidence="7" id="KW-1185">Reference proteome</keyword>
<evidence type="ECO:0000313" key="7">
    <source>
        <dbReference type="Proteomes" id="UP001054821"/>
    </source>
</evidence>
<feature type="region of interest" description="Disordered" evidence="3">
    <location>
        <begin position="1390"/>
        <end position="1417"/>
    </location>
</feature>
<feature type="domain" description="Integrase catalytic" evidence="5">
    <location>
        <begin position="458"/>
        <end position="622"/>
    </location>
</feature>
<sequence length="1417" mass="156705">MGYVDGSSTCPPDTPAAPRALWIRQDQLLLHAILASVSPQVISLIASTKTSKEAWDKLLHLFASKARARVLGLKERLTLMRRENKPVSQYLQDVKVIADELAIIDVPLSDDDLLLYILNGVGSEFKEMAAVVRSRDTSISFENLHDKLVEHEAALTRADAPVTTPVITTNVTQSSQRAPTNRGSRSNNYNHNRGSSSFRNNYRGSSESTSPSTTDNGRRSNNPTGTGYRGYCQWCGTQGHSAKRCPQLQSGSQSQPVVNSTYHGRHNASPTWLLDSGASHHVTSKVTNLSDVSTYDGPDEIIIGNGSGLGITHVGSSSLATLSSKTFALSNVLCVPSIKQDIISISKFNKQHNTSIELFPDFFHVKDLSTGAVLLQGPNKDDVYEWSSQSLRQPQAMVGVVVSPNLWHRRLGHPNSKTLHQVLRSSSIHVSSKLSESLCHSCHCNKSHRLPFGTSSLQSNGPLELLYSDVWGPAPYSSIDGFSYYLIFVDHFTKYTWLYPLKKKSDVFSTFTTFKALVENYFKTKIITLFTDGGGEFVKLKNFLSSAGISHLITPPHTPQHNGVAERRHLHVVETGLTLLHQASLPLSYWSYAFQTAVYLINRMPTPILKNVSPYTQLFHQQPNYSRLRTFGCLCFPWLRPYNSNKLLPRSRACLFLGYSSNQSAYKCLDLSSNKLFISRHVQFDESSFPLASAHNSTSSVPSPTSTSWFPLAPPVTLIPFQAATMPPPSTTTSSPTAPSTSSSASALEQLCPPAHIPPPAPTVSPLPPQNPPPSNPPPTTHTPSQTMTPTHFPSNPTPTEPDTQPPQSSPIRTYLRNPNRLVLTFPAPDPSPPPPSSISQPMIPEHQMVTRAKAGISKPNPRYALVATKHPIPSSVEPTCVSQAIKDPFWRAAMSTEFNALISNGTWELVPSDSTQNLIGCKWVFRIKRHPDGTIDRYKARLVAKGFHQRPGVDFSETFSPVVKPTTIRVVLHLALSNGWPIRQLDVNNAFLHGTLSDTVYMSRPPGFVDTNLPSHVCKLRKALYGLKQAPRAWYKELSSFLLSQGFRNATSDASLFISTFGRNVIYFLVYVDDLIVTGNNSSLVMQFIATLARRFSVKDLGSLHYFLGVEVIPTTSGLFLSQHHYIRDLLLKAKMDGAKEVSTPLSLSDSLVLNDGTPPTDATRFRQIIGGLQYLNLTRPDISFAVNKLSQFMHKPSESHWQALKRLLRYLKGTLYFGLHLSRRSSHRLYAFSDADWAGNLDDRKSTTAYVVYLGGNLISWSSRKQRSVARSSTEAEYRAIATTTAEIAWIQSLLRELGISLSGPPLISCDNIGTTFYCANPVLHSRMKHIDIDFQFVRDRVNSGLLQVSHVSTVDQLADALTKPLPRLRFQLLRSKIGVSDGTTVLRGRKREPSSKEIISSSTQSSAISHQSQP</sequence>
<dbReference type="GO" id="GO:0004190">
    <property type="term" value="F:aspartic-type endopeptidase activity"/>
    <property type="evidence" value="ECO:0007669"/>
    <property type="project" value="UniProtKB-KW"/>
</dbReference>
<gene>
    <name evidence="6" type="ORF">L3X38_034459</name>
</gene>
<dbReference type="InterPro" id="IPR057670">
    <property type="entry name" value="SH3_retrovirus"/>
</dbReference>
<keyword evidence="1" id="KW-0378">Hydrolase</keyword>
<dbReference type="Gene3D" id="3.30.420.10">
    <property type="entry name" value="Ribonuclease H-like superfamily/Ribonuclease H"/>
    <property type="match status" value="1"/>
</dbReference>
<dbReference type="SUPFAM" id="SSF53098">
    <property type="entry name" value="Ribonuclease H-like"/>
    <property type="match status" value="1"/>
</dbReference>
<dbReference type="InterPro" id="IPR036397">
    <property type="entry name" value="RNaseH_sf"/>
</dbReference>
<comment type="caution">
    <text evidence="6">The sequence shown here is derived from an EMBL/GenBank/DDBJ whole genome shotgun (WGS) entry which is preliminary data.</text>
</comment>
<proteinExistence type="predicted"/>
<dbReference type="SUPFAM" id="SSF57756">
    <property type="entry name" value="Retrovirus zinc finger-like domains"/>
    <property type="match status" value="1"/>
</dbReference>
<keyword evidence="2" id="KW-0862">Zinc</keyword>
<evidence type="ECO:0000256" key="1">
    <source>
        <dbReference type="ARBA" id="ARBA00022750"/>
    </source>
</evidence>
<evidence type="ECO:0000259" key="4">
    <source>
        <dbReference type="PROSITE" id="PS50158"/>
    </source>
</evidence>
<dbReference type="GO" id="GO:0003676">
    <property type="term" value="F:nucleic acid binding"/>
    <property type="evidence" value="ECO:0007669"/>
    <property type="project" value="InterPro"/>
</dbReference>